<evidence type="ECO:0000313" key="2">
    <source>
        <dbReference type="EMBL" id="MBD2699873.1"/>
    </source>
</evidence>
<feature type="signal peptide" evidence="1">
    <location>
        <begin position="1"/>
        <end position="19"/>
    </location>
</feature>
<keyword evidence="1" id="KW-0732">Signal</keyword>
<dbReference type="Proteomes" id="UP000598820">
    <property type="component" value="Unassembled WGS sequence"/>
</dbReference>
<gene>
    <name evidence="2" type="ORF">IC229_04450</name>
</gene>
<dbReference type="RefSeq" id="WP_190885709.1">
    <property type="nucleotide sequence ID" value="NZ_JACWZY010000002.1"/>
</dbReference>
<proteinExistence type="predicted"/>
<dbReference type="PANTHER" id="PTHR11781:SF22">
    <property type="entry name" value="TYPE I IODOTHYRONINE DEIODINASE"/>
    <property type="match status" value="1"/>
</dbReference>
<dbReference type="InterPro" id="IPR036249">
    <property type="entry name" value="Thioredoxin-like_sf"/>
</dbReference>
<reference evidence="2" key="1">
    <citation type="submission" date="2020-09" db="EMBL/GenBank/DDBJ databases">
        <authorList>
            <person name="Kim M.K."/>
        </authorList>
    </citation>
    <scope>NUCLEOTIDE SEQUENCE</scope>
    <source>
        <strain evidence="2">BT702</strain>
    </source>
</reference>
<comment type="caution">
    <text evidence="2">The sequence shown here is derived from an EMBL/GenBank/DDBJ whole genome shotgun (WGS) entry which is preliminary data.</text>
</comment>
<protein>
    <recommendedName>
        <fullName evidence="4">Iodothyronine deiodinase</fullName>
    </recommendedName>
</protein>
<evidence type="ECO:0000256" key="1">
    <source>
        <dbReference type="SAM" id="SignalP"/>
    </source>
</evidence>
<organism evidence="2 3">
    <name type="scientific">Spirosoma profusum</name>
    <dbReference type="NCBI Taxonomy" id="2771354"/>
    <lineage>
        <taxon>Bacteria</taxon>
        <taxon>Pseudomonadati</taxon>
        <taxon>Bacteroidota</taxon>
        <taxon>Cytophagia</taxon>
        <taxon>Cytophagales</taxon>
        <taxon>Cytophagaceae</taxon>
        <taxon>Spirosoma</taxon>
    </lineage>
</organism>
<dbReference type="PROSITE" id="PS51257">
    <property type="entry name" value="PROKAR_LIPOPROTEIN"/>
    <property type="match status" value="1"/>
</dbReference>
<dbReference type="AlphaFoldDB" id="A0A926XXZ7"/>
<evidence type="ECO:0000313" key="3">
    <source>
        <dbReference type="Proteomes" id="UP000598820"/>
    </source>
</evidence>
<sequence>MKLISYLFSLLLVATLCSCQTSYNVSRGNSQLPKDEATVNLPVSEGIKNNYRDFEKLGYQKGAKISDLTLYSPDGVKFNTSEILAKGKPLLLISGSYTCDISRHNLLDVNALTARYKDKASIYLIYTIDAHPSDVASPYSQTNQVSLAKDNIREHIEAKQAKTYGERKTLAQKWKQQNNILAPVVVDKPTNDFWLAYGQAPNMAYFIEPDGTVFYKQAWFKYVNLDNAIKEWLRSHS</sequence>
<dbReference type="Pfam" id="PF00837">
    <property type="entry name" value="T4_deiodinase"/>
    <property type="match status" value="1"/>
</dbReference>
<evidence type="ECO:0008006" key="4">
    <source>
        <dbReference type="Google" id="ProtNLM"/>
    </source>
</evidence>
<feature type="chain" id="PRO_5038033624" description="Iodothyronine deiodinase" evidence="1">
    <location>
        <begin position="20"/>
        <end position="237"/>
    </location>
</feature>
<dbReference type="EMBL" id="JACWZY010000002">
    <property type="protein sequence ID" value="MBD2699873.1"/>
    <property type="molecule type" value="Genomic_DNA"/>
</dbReference>
<keyword evidence="3" id="KW-1185">Reference proteome</keyword>
<name>A0A926XXZ7_9BACT</name>
<accession>A0A926XXZ7</accession>
<dbReference type="Gene3D" id="3.40.30.10">
    <property type="entry name" value="Glutaredoxin"/>
    <property type="match status" value="1"/>
</dbReference>
<dbReference type="GO" id="GO:0004800">
    <property type="term" value="F:thyroxine 5'-deiodinase activity"/>
    <property type="evidence" value="ECO:0007669"/>
    <property type="project" value="InterPro"/>
</dbReference>
<dbReference type="InterPro" id="IPR000643">
    <property type="entry name" value="Iodothyronine_deiodinase"/>
</dbReference>
<dbReference type="PANTHER" id="PTHR11781">
    <property type="entry name" value="IODOTHYRONINE DEIODINASE"/>
    <property type="match status" value="1"/>
</dbReference>
<dbReference type="SUPFAM" id="SSF52833">
    <property type="entry name" value="Thioredoxin-like"/>
    <property type="match status" value="1"/>
</dbReference>